<name>A0A849BYX4_9NOCA</name>
<dbReference type="InterPro" id="IPR051699">
    <property type="entry name" value="Rpn/YhgA-like_nuclease"/>
</dbReference>
<dbReference type="GO" id="GO:1990238">
    <property type="term" value="F:double-stranded DNA endonuclease activity"/>
    <property type="evidence" value="ECO:0007669"/>
    <property type="project" value="TreeGrafter"/>
</dbReference>
<proteinExistence type="predicted"/>
<comment type="caution">
    <text evidence="2">The sequence shown here is derived from an EMBL/GenBank/DDBJ whole genome shotgun (WGS) entry which is preliminary data.</text>
</comment>
<feature type="domain" description="Transposase (putative) YhgA-like" evidence="1">
    <location>
        <begin position="15"/>
        <end position="221"/>
    </location>
</feature>
<sequence>MATPKEPNDPKRPDKPHDALFRQVMSHPDAFAGELRAVLPEAVAAQIDWTRLRPQSCSFVSAELRARFSDVLFVTRWAGREAFVYVLLEHQRKSDPLMAFRMLAYVVRIWERYLETNPAAKRLPAVIPVVVYAGADGAPWSHSVEVADLVDVEPSMAAALAGLLPRMRFVLDDLATVDAAALLARQPARVRVVLTLLKSAPGNRHLERDLSSLIADLMTLTTAELDRVLEYILVVGDTVVGDLLPVIDQLGPEIKEAFVTTAERLRAEGLAEGLAEGRAEGRAEMLIEQLSQKFGSVPSAVADAIRAQDPARLQAMGRRVLTAATLGDVIAE</sequence>
<dbReference type="PANTHER" id="PTHR34611:SF2">
    <property type="entry name" value="INACTIVE RECOMBINATION-PROMOTING NUCLEASE-LIKE PROTEIN RPNE-RELATED"/>
    <property type="match status" value="1"/>
</dbReference>
<dbReference type="AlphaFoldDB" id="A0A849BYX4"/>
<dbReference type="PANTHER" id="PTHR34611">
    <property type="match status" value="1"/>
</dbReference>
<evidence type="ECO:0000313" key="3">
    <source>
        <dbReference type="Proteomes" id="UP000586827"/>
    </source>
</evidence>
<accession>A0A849BYX4</accession>
<keyword evidence="3" id="KW-1185">Reference proteome</keyword>
<protein>
    <submittedName>
        <fullName evidence="2">Transposase</fullName>
    </submittedName>
</protein>
<reference evidence="2 3" key="1">
    <citation type="submission" date="2020-05" db="EMBL/GenBank/DDBJ databases">
        <title>MicrobeNet Type strains.</title>
        <authorList>
            <person name="Nicholson A.C."/>
        </authorList>
    </citation>
    <scope>NUCLEOTIDE SEQUENCE [LARGE SCALE GENOMIC DNA]</scope>
    <source>
        <strain evidence="2 3">JCM 3224</strain>
    </source>
</reference>
<organism evidence="2 3">
    <name type="scientific">Nocardia uniformis</name>
    <dbReference type="NCBI Taxonomy" id="53432"/>
    <lineage>
        <taxon>Bacteria</taxon>
        <taxon>Bacillati</taxon>
        <taxon>Actinomycetota</taxon>
        <taxon>Actinomycetes</taxon>
        <taxon>Mycobacteriales</taxon>
        <taxon>Nocardiaceae</taxon>
        <taxon>Nocardia</taxon>
    </lineage>
</organism>
<dbReference type="GO" id="GO:0006310">
    <property type="term" value="P:DNA recombination"/>
    <property type="evidence" value="ECO:0007669"/>
    <property type="project" value="TreeGrafter"/>
</dbReference>
<gene>
    <name evidence="2" type="ORF">HLB23_03075</name>
</gene>
<evidence type="ECO:0000259" key="1">
    <source>
        <dbReference type="Pfam" id="PF04754"/>
    </source>
</evidence>
<evidence type="ECO:0000313" key="2">
    <source>
        <dbReference type="EMBL" id="NNH68867.1"/>
    </source>
</evidence>
<dbReference type="InterPro" id="IPR006842">
    <property type="entry name" value="Transposase_31"/>
</dbReference>
<dbReference type="EMBL" id="JABELX010000001">
    <property type="protein sequence ID" value="NNH68867.1"/>
    <property type="molecule type" value="Genomic_DNA"/>
</dbReference>
<dbReference type="Pfam" id="PF04754">
    <property type="entry name" value="Transposase_31"/>
    <property type="match status" value="1"/>
</dbReference>
<dbReference type="Proteomes" id="UP000586827">
    <property type="component" value="Unassembled WGS sequence"/>
</dbReference>
<dbReference type="RefSeq" id="WP_067527656.1">
    <property type="nucleotide sequence ID" value="NZ_JABELX010000001.1"/>
</dbReference>